<accession>A0A152A8C3</accession>
<organism evidence="1 2">
    <name type="scientific">Tieghemostelium lacteum</name>
    <name type="common">Slime mold</name>
    <name type="synonym">Dictyostelium lacteum</name>
    <dbReference type="NCBI Taxonomy" id="361077"/>
    <lineage>
        <taxon>Eukaryota</taxon>
        <taxon>Amoebozoa</taxon>
        <taxon>Evosea</taxon>
        <taxon>Eumycetozoa</taxon>
        <taxon>Dictyostelia</taxon>
        <taxon>Dictyosteliales</taxon>
        <taxon>Raperosteliaceae</taxon>
        <taxon>Tieghemostelium</taxon>
    </lineage>
</organism>
<dbReference type="SUPFAM" id="SSF54427">
    <property type="entry name" value="NTF2-like"/>
    <property type="match status" value="1"/>
</dbReference>
<comment type="caution">
    <text evidence="1">The sequence shown here is derived from an EMBL/GenBank/DDBJ whole genome shotgun (WGS) entry which is preliminary data.</text>
</comment>
<name>A0A152A8C3_TIELA</name>
<protein>
    <submittedName>
        <fullName evidence="1">Uncharacterized protein</fullName>
    </submittedName>
</protein>
<dbReference type="EMBL" id="LODT01000004">
    <property type="protein sequence ID" value="KYR02317.1"/>
    <property type="molecule type" value="Genomic_DNA"/>
</dbReference>
<dbReference type="OrthoDB" id="18055at2759"/>
<dbReference type="InParanoid" id="A0A152A8C3"/>
<sequence length="316" mass="37918">MVDYHQENIHSIPRENQISKENINEQEKRKKCEQVVNLLIQSIETHNYHKLESVLEPKAVLNKQNTEIIGRLLIQEYLEEEYKDIEIHLNLIRVLIDLEQLHVACEFYTRRKNFKTDNGYIENMSAWYFKLGEDFTVKAWYIWIDTLYKRIIQSLEEQLPQELWKPKPNDTYTQQEMSEIIEKKIDLFVKGEIEEWSNLLHDEIIIRPPWDIVCRKENCIKGAEAFFKNYERTKISTIEVLHDDQNPNQCVYLQIFSCHNKETGETGEDIDFIFIEVVDGKVRYWRSYYNTNNSALAYQNTFKFFIESIKNDKANK</sequence>
<dbReference type="Gene3D" id="3.10.450.50">
    <property type="match status" value="1"/>
</dbReference>
<evidence type="ECO:0000313" key="2">
    <source>
        <dbReference type="Proteomes" id="UP000076078"/>
    </source>
</evidence>
<dbReference type="FunCoup" id="A0A152A8C3">
    <property type="interactions" value="738"/>
</dbReference>
<dbReference type="OMA" id="RYWRSYF"/>
<reference evidence="1 2" key="1">
    <citation type="submission" date="2015-12" db="EMBL/GenBank/DDBJ databases">
        <title>Dictyostelia acquired genes for synthesis and detection of signals that induce cell-type specialization by lateral gene transfer from prokaryotes.</title>
        <authorList>
            <person name="Gloeckner G."/>
            <person name="Schaap P."/>
        </authorList>
    </citation>
    <scope>NUCLEOTIDE SEQUENCE [LARGE SCALE GENOMIC DNA]</scope>
    <source>
        <strain evidence="1 2">TK</strain>
    </source>
</reference>
<gene>
    <name evidence="1" type="ORF">DLAC_01149</name>
</gene>
<proteinExistence type="predicted"/>
<dbReference type="InterPro" id="IPR032710">
    <property type="entry name" value="NTF2-like_dom_sf"/>
</dbReference>
<evidence type="ECO:0000313" key="1">
    <source>
        <dbReference type="EMBL" id="KYR02317.1"/>
    </source>
</evidence>
<dbReference type="AlphaFoldDB" id="A0A152A8C3"/>
<keyword evidence="2" id="KW-1185">Reference proteome</keyword>
<dbReference type="Proteomes" id="UP000076078">
    <property type="component" value="Unassembled WGS sequence"/>
</dbReference>